<comment type="caution">
    <text evidence="2">The sequence shown here is derived from an EMBL/GenBank/DDBJ whole genome shotgun (WGS) entry which is preliminary data.</text>
</comment>
<gene>
    <name evidence="2" type="ORF">NDU88_003382</name>
</gene>
<accession>A0AAV7KYA8</accession>
<evidence type="ECO:0000256" key="1">
    <source>
        <dbReference type="SAM" id="MobiDB-lite"/>
    </source>
</evidence>
<reference evidence="2" key="1">
    <citation type="journal article" date="2022" name="bioRxiv">
        <title>Sequencing and chromosome-scale assembly of the giantPleurodeles waltlgenome.</title>
        <authorList>
            <person name="Brown T."/>
            <person name="Elewa A."/>
            <person name="Iarovenko S."/>
            <person name="Subramanian E."/>
            <person name="Araus A.J."/>
            <person name="Petzold A."/>
            <person name="Susuki M."/>
            <person name="Suzuki K.-i.T."/>
            <person name="Hayashi T."/>
            <person name="Toyoda A."/>
            <person name="Oliveira C."/>
            <person name="Osipova E."/>
            <person name="Leigh N.D."/>
            <person name="Simon A."/>
            <person name="Yun M.H."/>
        </authorList>
    </citation>
    <scope>NUCLEOTIDE SEQUENCE</scope>
    <source>
        <strain evidence="2">20211129_DDA</strain>
        <tissue evidence="2">Liver</tissue>
    </source>
</reference>
<evidence type="ECO:0000313" key="2">
    <source>
        <dbReference type="EMBL" id="KAJ1083222.1"/>
    </source>
</evidence>
<dbReference type="AlphaFoldDB" id="A0AAV7KYA8"/>
<dbReference type="EMBL" id="JANPWB010000016">
    <property type="protein sequence ID" value="KAJ1083222.1"/>
    <property type="molecule type" value="Genomic_DNA"/>
</dbReference>
<organism evidence="2 3">
    <name type="scientific">Pleurodeles waltl</name>
    <name type="common">Iberian ribbed newt</name>
    <dbReference type="NCBI Taxonomy" id="8319"/>
    <lineage>
        <taxon>Eukaryota</taxon>
        <taxon>Metazoa</taxon>
        <taxon>Chordata</taxon>
        <taxon>Craniata</taxon>
        <taxon>Vertebrata</taxon>
        <taxon>Euteleostomi</taxon>
        <taxon>Amphibia</taxon>
        <taxon>Batrachia</taxon>
        <taxon>Caudata</taxon>
        <taxon>Salamandroidea</taxon>
        <taxon>Salamandridae</taxon>
        <taxon>Pleurodelinae</taxon>
        <taxon>Pleurodeles</taxon>
    </lineage>
</organism>
<feature type="compositionally biased region" description="Basic and acidic residues" evidence="1">
    <location>
        <begin position="48"/>
        <end position="66"/>
    </location>
</feature>
<evidence type="ECO:0000313" key="3">
    <source>
        <dbReference type="Proteomes" id="UP001066276"/>
    </source>
</evidence>
<dbReference type="Proteomes" id="UP001066276">
    <property type="component" value="Chromosome 12"/>
</dbReference>
<protein>
    <submittedName>
        <fullName evidence="2">Uncharacterized protein</fullName>
    </submittedName>
</protein>
<proteinExistence type="predicted"/>
<feature type="region of interest" description="Disordered" evidence="1">
    <location>
        <begin position="19"/>
        <end position="66"/>
    </location>
</feature>
<name>A0AAV7KYA8_PLEWA</name>
<keyword evidence="3" id="KW-1185">Reference proteome</keyword>
<sequence>MAFVMSSRRSRRDLTFGDEGWACQSLGSTPNRHRTDRSVPPAGGAGRQEPRGEKRHPPGSKTGERPLLKYVASLDPQEQGPLKSSLAQSLCNPQPGYSFCVAQNATYPGLCLTSPWRCTSVSPQRGKFTDHCKLNSRVMSKLRLQQPFRRRGQPRRASAAEQGIQTRLCFSEASPVTTSTASTSPECPMFTPGLGTSWRAPGPAHTRAHAHPYQTCLSRQSISVPAELRATAFRSTPPVPHIEISDAASLRFSMRSTPPWRADSCAAYLGDHRCPVVRPLMYLQPRLTASLGLQLSTPPATASSHSQPARKCVSAPLRSAQAGPAWLGFALALLSPTTTTDTV</sequence>